<dbReference type="OrthoDB" id="75801at2759"/>
<protein>
    <recommendedName>
        <fullName evidence="3">Protein FAM184A/B N-terminal domain-containing protein</fullName>
    </recommendedName>
</protein>
<feature type="coiled-coil region" evidence="2">
    <location>
        <begin position="49"/>
        <end position="115"/>
    </location>
</feature>
<evidence type="ECO:0000313" key="4">
    <source>
        <dbReference type="EMBL" id="PIK54983.1"/>
    </source>
</evidence>
<dbReference type="STRING" id="307972.A0A2G8L3Y9"/>
<dbReference type="Proteomes" id="UP000230750">
    <property type="component" value="Unassembled WGS sequence"/>
</dbReference>
<evidence type="ECO:0000259" key="3">
    <source>
        <dbReference type="Pfam" id="PF15665"/>
    </source>
</evidence>
<feature type="non-terminal residue" evidence="4">
    <location>
        <position position="283"/>
    </location>
</feature>
<keyword evidence="1 2" id="KW-0175">Coiled coil</keyword>
<dbReference type="InterPro" id="IPR039478">
    <property type="entry name" value="FAM184A/B_N"/>
</dbReference>
<feature type="domain" description="Protein FAM184A/B N-terminal" evidence="3">
    <location>
        <begin position="48"/>
        <end position="257"/>
    </location>
</feature>
<dbReference type="PANTHER" id="PTHR18870:SF9">
    <property type="entry name" value="PROTEIN TAG-278-RELATED"/>
    <property type="match status" value="1"/>
</dbReference>
<name>A0A2G8L3Y9_STIJA</name>
<organism evidence="4 5">
    <name type="scientific">Stichopus japonicus</name>
    <name type="common">Sea cucumber</name>
    <dbReference type="NCBI Taxonomy" id="307972"/>
    <lineage>
        <taxon>Eukaryota</taxon>
        <taxon>Metazoa</taxon>
        <taxon>Echinodermata</taxon>
        <taxon>Eleutherozoa</taxon>
        <taxon>Echinozoa</taxon>
        <taxon>Holothuroidea</taxon>
        <taxon>Aspidochirotacea</taxon>
        <taxon>Aspidochirotida</taxon>
        <taxon>Stichopodidae</taxon>
        <taxon>Apostichopus</taxon>
    </lineage>
</organism>
<dbReference type="EMBL" id="MRZV01000228">
    <property type="protein sequence ID" value="PIK54983.1"/>
    <property type="molecule type" value="Genomic_DNA"/>
</dbReference>
<reference evidence="4 5" key="1">
    <citation type="journal article" date="2017" name="PLoS Biol.">
        <title>The sea cucumber genome provides insights into morphological evolution and visceral regeneration.</title>
        <authorList>
            <person name="Zhang X."/>
            <person name="Sun L."/>
            <person name="Yuan J."/>
            <person name="Sun Y."/>
            <person name="Gao Y."/>
            <person name="Zhang L."/>
            <person name="Li S."/>
            <person name="Dai H."/>
            <person name="Hamel J.F."/>
            <person name="Liu C."/>
            <person name="Yu Y."/>
            <person name="Liu S."/>
            <person name="Lin W."/>
            <person name="Guo K."/>
            <person name="Jin S."/>
            <person name="Xu P."/>
            <person name="Storey K.B."/>
            <person name="Huan P."/>
            <person name="Zhang T."/>
            <person name="Zhou Y."/>
            <person name="Zhang J."/>
            <person name="Lin C."/>
            <person name="Li X."/>
            <person name="Xing L."/>
            <person name="Huo D."/>
            <person name="Sun M."/>
            <person name="Wang L."/>
            <person name="Mercier A."/>
            <person name="Li F."/>
            <person name="Yang H."/>
            <person name="Xiang J."/>
        </authorList>
    </citation>
    <scope>NUCLEOTIDE SEQUENCE [LARGE SCALE GENOMIC DNA]</scope>
    <source>
        <strain evidence="4">Shaxun</strain>
        <tissue evidence="4">Muscle</tissue>
    </source>
</reference>
<evidence type="ECO:0000313" key="5">
    <source>
        <dbReference type="Proteomes" id="UP000230750"/>
    </source>
</evidence>
<feature type="coiled-coil region" evidence="2">
    <location>
        <begin position="156"/>
        <end position="248"/>
    </location>
</feature>
<proteinExistence type="predicted"/>
<dbReference type="Pfam" id="PF15665">
    <property type="entry name" value="FAM184"/>
    <property type="match status" value="1"/>
</dbReference>
<evidence type="ECO:0000256" key="1">
    <source>
        <dbReference type="ARBA" id="ARBA00023054"/>
    </source>
</evidence>
<comment type="caution">
    <text evidence="4">The sequence shown here is derived from an EMBL/GenBank/DDBJ whole genome shotgun (WGS) entry which is preliminary data.</text>
</comment>
<accession>A0A2G8L3Y9</accession>
<keyword evidence="5" id="KW-1185">Reference proteome</keyword>
<dbReference type="PANTHER" id="PTHR18870">
    <property type="entry name" value="PROTEIN TAG-278-RELATED"/>
    <property type="match status" value="1"/>
</dbReference>
<evidence type="ECO:0000256" key="2">
    <source>
        <dbReference type="SAM" id="Coils"/>
    </source>
</evidence>
<dbReference type="AlphaFoldDB" id="A0A2G8L3Y9"/>
<sequence>MAAKMAYFHQQSKFGMGAATNGPNNNGMEVSPELHVKMSKKIAQLTKVIYALNTKNDEHEASLQSLKETHEEETQRLLIETKKKLTHFQTQLSQEKDLRRRIKELEGALASQDQHKRNALMEFTDYKKKTEESESDLRAEHSQKILSLSEDLLDVKRNFEFKLNEFEKAKEGLKAEKEQHVRDLEERYRRELDILKRGQKIQENSLSEENNKAKAVLEEEIVKLKSQNDQLNHQKEETTKDYEGKLEKLQAFHERELAALRDGEAKKQNENWLEKELALKAEF</sequence>
<gene>
    <name evidence="4" type="ORF">BSL78_08122</name>
</gene>